<dbReference type="AlphaFoldDB" id="C7YZV7"/>
<dbReference type="InParanoid" id="C7YZV7"/>
<evidence type="ECO:0000259" key="7">
    <source>
        <dbReference type="PROSITE" id="PS50048"/>
    </source>
</evidence>
<feature type="region of interest" description="Disordered" evidence="6">
    <location>
        <begin position="49"/>
        <end position="103"/>
    </location>
</feature>
<dbReference type="OMA" id="FPIDEMF"/>
<dbReference type="RefSeq" id="XP_003048389.1">
    <property type="nucleotide sequence ID" value="XM_003048343.1"/>
</dbReference>
<feature type="domain" description="Zn(2)-C6 fungal-type" evidence="7">
    <location>
        <begin position="9"/>
        <end position="38"/>
    </location>
</feature>
<reference evidence="8 9" key="1">
    <citation type="journal article" date="2009" name="PLoS Genet.">
        <title>The genome of Nectria haematococca: contribution of supernumerary chromosomes to gene expansion.</title>
        <authorList>
            <person name="Coleman J.J."/>
            <person name="Rounsley S.D."/>
            <person name="Rodriguez-Carres M."/>
            <person name="Kuo A."/>
            <person name="Wasmann C.C."/>
            <person name="Grimwood J."/>
            <person name="Schmutz J."/>
            <person name="Taga M."/>
            <person name="White G.J."/>
            <person name="Zhou S."/>
            <person name="Schwartz D.C."/>
            <person name="Freitag M."/>
            <person name="Ma L.J."/>
            <person name="Danchin E.G."/>
            <person name="Henrissat B."/>
            <person name="Coutinho P.M."/>
            <person name="Nelson D.R."/>
            <person name="Straney D."/>
            <person name="Napoli C.A."/>
            <person name="Barker B.M."/>
            <person name="Gribskov M."/>
            <person name="Rep M."/>
            <person name="Kroken S."/>
            <person name="Molnar I."/>
            <person name="Rensing C."/>
            <person name="Kennell J.C."/>
            <person name="Zamora J."/>
            <person name="Farman M.L."/>
            <person name="Selker E.U."/>
            <person name="Salamov A."/>
            <person name="Shapiro H."/>
            <person name="Pangilinan J."/>
            <person name="Lindquist E."/>
            <person name="Lamers C."/>
            <person name="Grigoriev I.V."/>
            <person name="Geiser D.M."/>
            <person name="Covert S.F."/>
            <person name="Temporini E."/>
            <person name="Vanetten H.D."/>
        </authorList>
    </citation>
    <scope>NUCLEOTIDE SEQUENCE [LARGE SCALE GENOMIC DNA]</scope>
    <source>
        <strain evidence="9">ATCC MYA-4622 / CBS 123669 / FGSC 9596 / NRRL 45880 / 77-13-4</strain>
    </source>
</reference>
<dbReference type="GeneID" id="9667466"/>
<evidence type="ECO:0000256" key="5">
    <source>
        <dbReference type="ARBA" id="ARBA00023242"/>
    </source>
</evidence>
<feature type="region of interest" description="Disordered" evidence="6">
    <location>
        <begin position="298"/>
        <end position="317"/>
    </location>
</feature>
<dbReference type="GO" id="GO:0005634">
    <property type="term" value="C:nucleus"/>
    <property type="evidence" value="ECO:0007669"/>
    <property type="project" value="UniProtKB-SubCell"/>
</dbReference>
<evidence type="ECO:0000256" key="4">
    <source>
        <dbReference type="ARBA" id="ARBA00023163"/>
    </source>
</evidence>
<proteinExistence type="predicted"/>
<evidence type="ECO:0000256" key="6">
    <source>
        <dbReference type="SAM" id="MobiDB-lite"/>
    </source>
</evidence>
<dbReference type="Gene3D" id="4.10.240.10">
    <property type="entry name" value="Zn(2)-C6 fungal-type DNA-binding domain"/>
    <property type="match status" value="1"/>
</dbReference>
<dbReference type="PANTHER" id="PTHR31845:SF17">
    <property type="entry name" value="ZN(II)2CYS6 TRANSCRIPTION FACTOR (EUROFUNG)"/>
    <property type="match status" value="1"/>
</dbReference>
<dbReference type="VEuPathDB" id="FungiDB:NECHADRAFT_95819"/>
<keyword evidence="4" id="KW-0804">Transcription</keyword>
<feature type="compositionally biased region" description="Basic and acidic residues" evidence="6">
    <location>
        <begin position="298"/>
        <end position="311"/>
    </location>
</feature>
<dbReference type="InterPro" id="IPR051089">
    <property type="entry name" value="prtT"/>
</dbReference>
<dbReference type="EMBL" id="GG698904">
    <property type="protein sequence ID" value="EEU42676.1"/>
    <property type="molecule type" value="Genomic_DNA"/>
</dbReference>
<dbReference type="PROSITE" id="PS50048">
    <property type="entry name" value="ZN2_CY6_FUNGAL_2"/>
    <property type="match status" value="1"/>
</dbReference>
<keyword evidence="9" id="KW-1185">Reference proteome</keyword>
<dbReference type="eggNOG" id="ENOG502STRK">
    <property type="taxonomic scope" value="Eukaryota"/>
</dbReference>
<sequence>MAETVIRKACDRCHAQKLSCKRYNDEPCERCVRLKTECKSSPSLRYRKQQQQQQLVDNNSNHLQGQQLSTSSTPAPTGRRSPKRRRTDSQGDASLVPPDAVCPSESTDSLPLCRKAVPISHVPVTPDPVLDAGDFGFTFDQLAFFPQHLSHPELPGGVVVNDPHLVHHPPANVFADSWNPRLALQQQPLRSRSCVPEHGSSDKRSRPRTKQRPRQITLRHDADHLSPLHPEAPPIHWMAQLSDINARLLDLASALPSPQEVAQNGPSLGRPVDERFRSQGFPIEDMFKLTRRVADILEKPPTDTPDRDGVRGHHSTIDGTDPGNAMFILSTYVRLLDMYQRVFSLVHAELSRADSGATFSFWKLPAVTVGSFAVESSPFLQMSLTIQLAEEFLCRLRGSTARWSGAGNAASMFAGVVDVSFQAFRDREEALAKHLVELRSEIEPLLDS</sequence>
<evidence type="ECO:0000313" key="9">
    <source>
        <dbReference type="Proteomes" id="UP000005206"/>
    </source>
</evidence>
<keyword evidence="5" id="KW-0539">Nucleus</keyword>
<dbReference type="SUPFAM" id="SSF57701">
    <property type="entry name" value="Zn2/Cys6 DNA-binding domain"/>
    <property type="match status" value="1"/>
</dbReference>
<dbReference type="PROSITE" id="PS00463">
    <property type="entry name" value="ZN2_CY6_FUNGAL_1"/>
    <property type="match status" value="1"/>
</dbReference>
<dbReference type="Proteomes" id="UP000005206">
    <property type="component" value="Chromosome 8"/>
</dbReference>
<name>C7YZV7_FUSV7</name>
<gene>
    <name evidence="8" type="ORF">NECHADRAFT_95819</name>
</gene>
<dbReference type="STRING" id="660122.C7YZV7"/>
<dbReference type="HOGENOM" id="CLU_031300_0_0_1"/>
<accession>C7YZV7</accession>
<dbReference type="CDD" id="cd00067">
    <property type="entry name" value="GAL4"/>
    <property type="match status" value="1"/>
</dbReference>
<evidence type="ECO:0000256" key="1">
    <source>
        <dbReference type="ARBA" id="ARBA00004123"/>
    </source>
</evidence>
<dbReference type="Pfam" id="PF00172">
    <property type="entry name" value="Zn_clus"/>
    <property type="match status" value="1"/>
</dbReference>
<dbReference type="OrthoDB" id="4330117at2759"/>
<protein>
    <recommendedName>
        <fullName evidence="7">Zn(2)-C6 fungal-type domain-containing protein</fullName>
    </recommendedName>
</protein>
<evidence type="ECO:0000256" key="3">
    <source>
        <dbReference type="ARBA" id="ARBA00023125"/>
    </source>
</evidence>
<dbReference type="PANTHER" id="PTHR31845">
    <property type="entry name" value="FINGER DOMAIN PROTEIN, PUTATIVE-RELATED"/>
    <property type="match status" value="1"/>
</dbReference>
<comment type="subcellular location">
    <subcellularLocation>
        <location evidence="1">Nucleus</location>
    </subcellularLocation>
</comment>
<feature type="region of interest" description="Disordered" evidence="6">
    <location>
        <begin position="186"/>
        <end position="231"/>
    </location>
</feature>
<dbReference type="KEGG" id="nhe:NECHADRAFT_95819"/>
<dbReference type="GO" id="GO:0000976">
    <property type="term" value="F:transcription cis-regulatory region binding"/>
    <property type="evidence" value="ECO:0007669"/>
    <property type="project" value="TreeGrafter"/>
</dbReference>
<keyword evidence="3" id="KW-0238">DNA-binding</keyword>
<organism evidence="8 9">
    <name type="scientific">Fusarium vanettenii (strain ATCC MYA-4622 / CBS 123669 / FGSC 9596 / NRRL 45880 / 77-13-4)</name>
    <name type="common">Fusarium solani subsp. pisi</name>
    <dbReference type="NCBI Taxonomy" id="660122"/>
    <lineage>
        <taxon>Eukaryota</taxon>
        <taxon>Fungi</taxon>
        <taxon>Dikarya</taxon>
        <taxon>Ascomycota</taxon>
        <taxon>Pezizomycotina</taxon>
        <taxon>Sordariomycetes</taxon>
        <taxon>Hypocreomycetidae</taxon>
        <taxon>Hypocreales</taxon>
        <taxon>Nectriaceae</taxon>
        <taxon>Fusarium</taxon>
        <taxon>Fusarium solani species complex</taxon>
        <taxon>Fusarium vanettenii</taxon>
    </lineage>
</organism>
<evidence type="ECO:0000313" key="8">
    <source>
        <dbReference type="EMBL" id="EEU42676.1"/>
    </source>
</evidence>
<keyword evidence="2" id="KW-0805">Transcription regulation</keyword>
<dbReference type="InterPro" id="IPR001138">
    <property type="entry name" value="Zn2Cys6_DnaBD"/>
</dbReference>
<dbReference type="SMART" id="SM00066">
    <property type="entry name" value="GAL4"/>
    <property type="match status" value="1"/>
</dbReference>
<dbReference type="GO" id="GO:0008270">
    <property type="term" value="F:zinc ion binding"/>
    <property type="evidence" value="ECO:0007669"/>
    <property type="project" value="InterPro"/>
</dbReference>
<dbReference type="InterPro" id="IPR036864">
    <property type="entry name" value="Zn2-C6_fun-type_DNA-bd_sf"/>
</dbReference>
<dbReference type="GO" id="GO:0000981">
    <property type="term" value="F:DNA-binding transcription factor activity, RNA polymerase II-specific"/>
    <property type="evidence" value="ECO:0007669"/>
    <property type="project" value="InterPro"/>
</dbReference>
<feature type="compositionally biased region" description="Polar residues" evidence="6">
    <location>
        <begin position="55"/>
        <end position="75"/>
    </location>
</feature>
<evidence type="ECO:0000256" key="2">
    <source>
        <dbReference type="ARBA" id="ARBA00023015"/>
    </source>
</evidence>